<evidence type="ECO:0000313" key="2">
    <source>
        <dbReference type="Proteomes" id="UP001210211"/>
    </source>
</evidence>
<accession>A0AAD5Z3B3</accession>
<dbReference type="PANTHER" id="PTHR21277:SF46">
    <property type="entry name" value="EXPRESSED PROTEIN"/>
    <property type="match status" value="1"/>
</dbReference>
<evidence type="ECO:0008006" key="3">
    <source>
        <dbReference type="Google" id="ProtNLM"/>
    </source>
</evidence>
<gene>
    <name evidence="1" type="ORF">LUZ61_014673</name>
</gene>
<dbReference type="PANTHER" id="PTHR21277">
    <property type="entry name" value="TRANSCRIPTIONAL ADAPTER 1"/>
    <property type="match status" value="1"/>
</dbReference>
<dbReference type="Proteomes" id="UP001210211">
    <property type="component" value="Unassembled WGS sequence"/>
</dbReference>
<comment type="caution">
    <text evidence="1">The sequence shown here is derived from an EMBL/GenBank/DDBJ whole genome shotgun (WGS) entry which is preliminary data.</text>
</comment>
<dbReference type="GO" id="GO:0000124">
    <property type="term" value="C:SAGA complex"/>
    <property type="evidence" value="ECO:0007669"/>
    <property type="project" value="TreeGrafter"/>
</dbReference>
<dbReference type="InterPro" id="IPR024738">
    <property type="entry name" value="Hfi1/Tada1"/>
</dbReference>
<protein>
    <recommendedName>
        <fullName evidence="3">Transcriptional regulator of RNA polII, SAGA, subunit</fullName>
    </recommendedName>
</protein>
<reference evidence="1 2" key="1">
    <citation type="journal article" date="2022" name="Cell">
        <title>Repeat-based holocentromeres influence genome architecture and karyotype evolution.</title>
        <authorList>
            <person name="Hofstatter P.G."/>
            <person name="Thangavel G."/>
            <person name="Lux T."/>
            <person name="Neumann P."/>
            <person name="Vondrak T."/>
            <person name="Novak P."/>
            <person name="Zhang M."/>
            <person name="Costa L."/>
            <person name="Castellani M."/>
            <person name="Scott A."/>
            <person name="Toegelov H."/>
            <person name="Fuchs J."/>
            <person name="Mata-Sucre Y."/>
            <person name="Dias Y."/>
            <person name="Vanzela A.L.L."/>
            <person name="Huettel B."/>
            <person name="Almeida C.C.S."/>
            <person name="Simkova H."/>
            <person name="Souza G."/>
            <person name="Pedrosa-Harand A."/>
            <person name="Macas J."/>
            <person name="Mayer K.F.X."/>
            <person name="Houben A."/>
            <person name="Marques A."/>
        </authorList>
    </citation>
    <scope>NUCLEOTIDE SEQUENCE [LARGE SCALE GENOMIC DNA]</scope>
    <source>
        <strain evidence="1">RhyTen1mFocal</strain>
    </source>
</reference>
<dbReference type="GO" id="GO:0003713">
    <property type="term" value="F:transcription coactivator activity"/>
    <property type="evidence" value="ECO:0007669"/>
    <property type="project" value="TreeGrafter"/>
</dbReference>
<dbReference type="GO" id="GO:0006357">
    <property type="term" value="P:regulation of transcription by RNA polymerase II"/>
    <property type="evidence" value="ECO:0007669"/>
    <property type="project" value="TreeGrafter"/>
</dbReference>
<dbReference type="EMBL" id="JAMRDG010000002">
    <property type="protein sequence ID" value="KAJ3685509.1"/>
    <property type="molecule type" value="Genomic_DNA"/>
</dbReference>
<proteinExistence type="predicted"/>
<dbReference type="Pfam" id="PF12767">
    <property type="entry name" value="SAGA-Tad1"/>
    <property type="match status" value="1"/>
</dbReference>
<name>A0AAD5Z3B3_9POAL</name>
<dbReference type="AlphaFoldDB" id="A0AAD5Z3B3"/>
<sequence>MSCVSIISHNPDEKFPSFYELPRVDTVELKSRLFKRLGRQRAERYLSNLTKLLTLKLTKHQFDMLCYSTIGKENIALHNLFIKSIIGNACKFLGQPVANKQTATGNSRTGNGKLSVDKFGNALLGAPKRITEKRVKLRPSGKVPNGGFPEVASVEDGEEVEQVRGSSSPCVQSRSPIRAPLSVPKHIPGGYFSVLKLFGSELPDTHSLCRELGKRLATRGFGLSDDCANLLNISLDIFLKRLVRAGTELARARHSRFDLVSSINYSASLQDFRVAFESKPGLLGANWPLWLEKMSSYTVEE</sequence>
<keyword evidence="2" id="KW-1185">Reference proteome</keyword>
<organism evidence="1 2">
    <name type="scientific">Rhynchospora tenuis</name>
    <dbReference type="NCBI Taxonomy" id="198213"/>
    <lineage>
        <taxon>Eukaryota</taxon>
        <taxon>Viridiplantae</taxon>
        <taxon>Streptophyta</taxon>
        <taxon>Embryophyta</taxon>
        <taxon>Tracheophyta</taxon>
        <taxon>Spermatophyta</taxon>
        <taxon>Magnoliopsida</taxon>
        <taxon>Liliopsida</taxon>
        <taxon>Poales</taxon>
        <taxon>Cyperaceae</taxon>
        <taxon>Cyperoideae</taxon>
        <taxon>Rhynchosporeae</taxon>
        <taxon>Rhynchospora</taxon>
    </lineage>
</organism>
<evidence type="ECO:0000313" key="1">
    <source>
        <dbReference type="EMBL" id="KAJ3685509.1"/>
    </source>
</evidence>